<dbReference type="Proteomes" id="UP000799755">
    <property type="component" value="Unassembled WGS sequence"/>
</dbReference>
<organism evidence="1 2">
    <name type="scientific">Lindgomyces ingoldianus</name>
    <dbReference type="NCBI Taxonomy" id="673940"/>
    <lineage>
        <taxon>Eukaryota</taxon>
        <taxon>Fungi</taxon>
        <taxon>Dikarya</taxon>
        <taxon>Ascomycota</taxon>
        <taxon>Pezizomycotina</taxon>
        <taxon>Dothideomycetes</taxon>
        <taxon>Pleosporomycetidae</taxon>
        <taxon>Pleosporales</taxon>
        <taxon>Lindgomycetaceae</taxon>
        <taxon>Lindgomyces</taxon>
    </lineage>
</organism>
<accession>A0ACB6R2N1</accession>
<protein>
    <submittedName>
        <fullName evidence="1">Uncharacterized protein</fullName>
    </submittedName>
</protein>
<evidence type="ECO:0000313" key="1">
    <source>
        <dbReference type="EMBL" id="KAF2473538.1"/>
    </source>
</evidence>
<comment type="caution">
    <text evidence="1">The sequence shown here is derived from an EMBL/GenBank/DDBJ whole genome shotgun (WGS) entry which is preliminary data.</text>
</comment>
<keyword evidence="2" id="KW-1185">Reference proteome</keyword>
<dbReference type="EMBL" id="MU003499">
    <property type="protein sequence ID" value="KAF2473538.1"/>
    <property type="molecule type" value="Genomic_DNA"/>
</dbReference>
<sequence length="268" mass="29327">MSDVNSLEEFAVAAEMELETAPATPEAQLSRSKKLRLHLKKCGRPSKSKPNAPPPSFIVILPLPHALQDREREQESPSPSIISSSSAGSSALSSLSPSPAYPPFPIALTSHSAQHFRNGALITISAIRPFLADYSGPYINTAPLLHILRKFESAGHSELDTHAKRDGRTYALEALKDQIRDLSSGRGYITYTELEALFKKLDDHTHHELVMVKDSCPGGWDPEPTDREMEVCVRTPVESEEGSSEENGEDGEDGEGDSEESEESEYEG</sequence>
<name>A0ACB6R2N1_9PLEO</name>
<proteinExistence type="predicted"/>
<evidence type="ECO:0000313" key="2">
    <source>
        <dbReference type="Proteomes" id="UP000799755"/>
    </source>
</evidence>
<reference evidence="1" key="1">
    <citation type="journal article" date="2020" name="Stud. Mycol.">
        <title>101 Dothideomycetes genomes: a test case for predicting lifestyles and emergence of pathogens.</title>
        <authorList>
            <person name="Haridas S."/>
            <person name="Albert R."/>
            <person name="Binder M."/>
            <person name="Bloem J."/>
            <person name="Labutti K."/>
            <person name="Salamov A."/>
            <person name="Andreopoulos B."/>
            <person name="Baker S."/>
            <person name="Barry K."/>
            <person name="Bills G."/>
            <person name="Bluhm B."/>
            <person name="Cannon C."/>
            <person name="Castanera R."/>
            <person name="Culley D."/>
            <person name="Daum C."/>
            <person name="Ezra D."/>
            <person name="Gonzalez J."/>
            <person name="Henrissat B."/>
            <person name="Kuo A."/>
            <person name="Liang C."/>
            <person name="Lipzen A."/>
            <person name="Lutzoni F."/>
            <person name="Magnuson J."/>
            <person name="Mondo S."/>
            <person name="Nolan M."/>
            <person name="Ohm R."/>
            <person name="Pangilinan J."/>
            <person name="Park H.-J."/>
            <person name="Ramirez L."/>
            <person name="Alfaro M."/>
            <person name="Sun H."/>
            <person name="Tritt A."/>
            <person name="Yoshinaga Y."/>
            <person name="Zwiers L.-H."/>
            <person name="Turgeon B."/>
            <person name="Goodwin S."/>
            <person name="Spatafora J."/>
            <person name="Crous P."/>
            <person name="Grigoriev I."/>
        </authorList>
    </citation>
    <scope>NUCLEOTIDE SEQUENCE</scope>
    <source>
        <strain evidence="1">ATCC 200398</strain>
    </source>
</reference>
<gene>
    <name evidence="1" type="ORF">BDR25DRAFT_311780</name>
</gene>